<sequence length="1038" mass="116834">MKIRLLFLFIIFSATNLSAQTGITGAISVNDGATITNNPEKVVNLNISANGATHMMISNDGSFVGRRWEPYSTRRQNWRLAGEDGRKVVYAKFRDGGGNVSEVVSAEIELDRTPPLEPSILINGGIQYTNNKSRTVVLELHAQEAHAMRISNRGDFLGAKWVPFREKVTGWRLTGADGTKEVFVQYKDLAGNTTETISSRIVLDMIPPTRCKMIVADGQRIINSKKVRIRLLAEGAHEMIIRGGEGWVPYKEEIEWELIGGDGEKVIYAKFRDAVGNESVVVSGRVILDTKPPSLGMIVINNGSRYTNQQDVQLKMIAKGATHMVISNTEEFKNDWRPYSPVVPNWLLDPQDGTKTVYIKYRDHASNESKVFNDKIVLDRTPPKRPFIRISSPDAVYDSIMGATLLSNDAKIVDLVIKAEDADYMMISNISTFYGAQWEVYQPVKKNWELGGNNDGDRSVFIKFRDKAGNISEVAFDKIIIDTQAPVGGKISINNNAEFCTDQERKVMLQLFCRGATLMKVSNDATFADAEWEPYQTTKPWVLSDEDGLKSVLVKYNDAAGNESEPVIDNVILDRKPPFATSIVVNKGEEMTNHPDKVVLVKVRAEDAKLMQISNSEDFSHSRWRGYSNLNFNWTLGGDDGDKKVFVRFKDEAGNISEPVFDDIKLDRSPPKEGSIKINEGEGITNNANKKVLLSLYAESVTEMMISNRMDFKDAKWEPFNETKDWVLYGPDGLKTVYAKFRDKIGNESRIAIARIGVDRQAPKEGRITVNGGAKYCTNVNGYVNLKLYAQEAKEMMISNNSTFDGADWIKYDYFYQNWMLDDEDGDKKVYVKFRDEAENETTPIVANIILDRQEPVGEDIVIDNGASFTNNKSNRVKLEVKAEGAVEMMVSNSHFFRPPAKWEPYRESLAWTLTGRDGEKAVYVKFRDIAGNESSVATSKIRLDTEPPIPQYMKINDGKTSTDDPRVTLTIKARNANYMMISNNPKFEGAIWEPYALTKEWNLSEGEGLKRLFVKFKDDAQNESGHIFADVTLYTNY</sequence>
<evidence type="ECO:0000313" key="3">
    <source>
        <dbReference type="Proteomes" id="UP001403385"/>
    </source>
</evidence>
<dbReference type="EMBL" id="JBDKWZ010000021">
    <property type="protein sequence ID" value="MEN7551336.1"/>
    <property type="molecule type" value="Genomic_DNA"/>
</dbReference>
<evidence type="ECO:0008006" key="4">
    <source>
        <dbReference type="Google" id="ProtNLM"/>
    </source>
</evidence>
<dbReference type="RefSeq" id="WP_346824115.1">
    <property type="nucleotide sequence ID" value="NZ_JBDKWZ010000021.1"/>
</dbReference>
<feature type="chain" id="PRO_5043824535" description="Ig-like domain-containing protein" evidence="1">
    <location>
        <begin position="20"/>
        <end position="1038"/>
    </location>
</feature>
<name>A0AAW9SKG4_9BACT</name>
<protein>
    <recommendedName>
        <fullName evidence="4">Ig-like domain-containing protein</fullName>
    </recommendedName>
</protein>
<proteinExistence type="predicted"/>
<dbReference type="AlphaFoldDB" id="A0AAW9SKG4"/>
<gene>
    <name evidence="2" type="ORF">AAG747_25690</name>
</gene>
<evidence type="ECO:0000256" key="1">
    <source>
        <dbReference type="SAM" id="SignalP"/>
    </source>
</evidence>
<accession>A0AAW9SKG4</accession>
<evidence type="ECO:0000313" key="2">
    <source>
        <dbReference type="EMBL" id="MEN7551336.1"/>
    </source>
</evidence>
<feature type="signal peptide" evidence="1">
    <location>
        <begin position="1"/>
        <end position="19"/>
    </location>
</feature>
<keyword evidence="3" id="KW-1185">Reference proteome</keyword>
<comment type="caution">
    <text evidence="2">The sequence shown here is derived from an EMBL/GenBank/DDBJ whole genome shotgun (WGS) entry which is preliminary data.</text>
</comment>
<reference evidence="2 3" key="1">
    <citation type="submission" date="2024-04" db="EMBL/GenBank/DDBJ databases">
        <title>Novel genus in family Flammeovirgaceae.</title>
        <authorList>
            <person name="Nguyen T.H."/>
            <person name="Vuong T.Q."/>
            <person name="Le H."/>
            <person name="Kim S.-G."/>
        </authorList>
    </citation>
    <scope>NUCLEOTIDE SEQUENCE [LARGE SCALE GENOMIC DNA]</scope>
    <source>
        <strain evidence="2 3">JCM 23209</strain>
    </source>
</reference>
<keyword evidence="1" id="KW-0732">Signal</keyword>
<dbReference type="Proteomes" id="UP001403385">
    <property type="component" value="Unassembled WGS sequence"/>
</dbReference>
<organism evidence="2 3">
    <name type="scientific">Rapidithrix thailandica</name>
    <dbReference type="NCBI Taxonomy" id="413964"/>
    <lineage>
        <taxon>Bacteria</taxon>
        <taxon>Pseudomonadati</taxon>
        <taxon>Bacteroidota</taxon>
        <taxon>Cytophagia</taxon>
        <taxon>Cytophagales</taxon>
        <taxon>Flammeovirgaceae</taxon>
        <taxon>Rapidithrix</taxon>
    </lineage>
</organism>